<keyword evidence="6" id="KW-0408">Iron</keyword>
<evidence type="ECO:0000256" key="6">
    <source>
        <dbReference type="ARBA" id="ARBA00023004"/>
    </source>
</evidence>
<reference evidence="9 10" key="1">
    <citation type="submission" date="2012-10" db="EMBL/GenBank/DDBJ databases">
        <authorList>
            <person name="Zafar N."/>
            <person name="Inman J."/>
            <person name="Hall N."/>
            <person name="Lorenzi H."/>
            <person name="Caler E."/>
        </authorList>
    </citation>
    <scope>NUCLEOTIDE SEQUENCE [LARGE SCALE GENOMIC DNA]</scope>
    <source>
        <strain evidence="9 10">IP1</strain>
    </source>
</reference>
<evidence type="ECO:0000256" key="4">
    <source>
        <dbReference type="ARBA" id="ARBA00022705"/>
    </source>
</evidence>
<dbReference type="KEGG" id="eiv:EIN_388080"/>
<keyword evidence="7" id="KW-0411">Iron-sulfur</keyword>
<keyword evidence="2" id="KW-0004">4Fe-4S</keyword>
<feature type="domain" description="DNA primase large subunit C-terminal" evidence="8">
    <location>
        <begin position="257"/>
        <end position="422"/>
    </location>
</feature>
<evidence type="ECO:0000313" key="9">
    <source>
        <dbReference type="EMBL" id="ELP92014.1"/>
    </source>
</evidence>
<dbReference type="InterPro" id="IPR007238">
    <property type="entry name" value="DNA_primase_lsu_euk/arc"/>
</dbReference>
<dbReference type="Pfam" id="PF04104">
    <property type="entry name" value="DNA_primase_lrg"/>
    <property type="match status" value="1"/>
</dbReference>
<evidence type="ECO:0000259" key="8">
    <source>
        <dbReference type="Pfam" id="PF04104"/>
    </source>
</evidence>
<keyword evidence="10" id="KW-1185">Reference proteome</keyword>
<dbReference type="OMA" id="MEECSAC"/>
<dbReference type="GO" id="GO:0006270">
    <property type="term" value="P:DNA replication initiation"/>
    <property type="evidence" value="ECO:0007669"/>
    <property type="project" value="TreeGrafter"/>
</dbReference>
<keyword evidence="4" id="KW-0235">DNA replication</keyword>
<dbReference type="InterPro" id="IPR058560">
    <property type="entry name" value="DNA_primase_C"/>
</dbReference>
<keyword evidence="3" id="KW-0639">Primosome</keyword>
<evidence type="ECO:0000256" key="2">
    <source>
        <dbReference type="ARBA" id="ARBA00022485"/>
    </source>
</evidence>
<dbReference type="GeneID" id="14891002"/>
<comment type="cofactor">
    <cofactor evidence="1">
        <name>[4Fe-4S] cluster</name>
        <dbReference type="ChEBI" id="CHEBI:49883"/>
    </cofactor>
</comment>
<gene>
    <name evidence="9" type="ORF">EIN_388080</name>
</gene>
<evidence type="ECO:0000313" key="10">
    <source>
        <dbReference type="Proteomes" id="UP000014680"/>
    </source>
</evidence>
<evidence type="ECO:0000256" key="7">
    <source>
        <dbReference type="ARBA" id="ARBA00023014"/>
    </source>
</evidence>
<dbReference type="PANTHER" id="PTHR10537:SF3">
    <property type="entry name" value="DNA PRIMASE LARGE SUBUNIT"/>
    <property type="match status" value="1"/>
</dbReference>
<dbReference type="AlphaFoldDB" id="A0A0A1UFX7"/>
<protein>
    <recommendedName>
        <fullName evidence="8">DNA primase large subunit C-terminal domain-containing protein</fullName>
    </recommendedName>
</protein>
<name>A0A0A1UFX7_ENTIV</name>
<proteinExistence type="predicted"/>
<dbReference type="VEuPathDB" id="AmoebaDB:EIN_388080"/>
<accession>A0A0A1UFX7</accession>
<dbReference type="GO" id="GO:0006269">
    <property type="term" value="P:DNA replication, synthesis of primer"/>
    <property type="evidence" value="ECO:0007669"/>
    <property type="project" value="UniProtKB-KW"/>
</dbReference>
<dbReference type="GO" id="GO:0005658">
    <property type="term" value="C:alpha DNA polymerase:primase complex"/>
    <property type="evidence" value="ECO:0007669"/>
    <property type="project" value="TreeGrafter"/>
</dbReference>
<dbReference type="Proteomes" id="UP000014680">
    <property type="component" value="Unassembled WGS sequence"/>
</dbReference>
<evidence type="ECO:0000256" key="3">
    <source>
        <dbReference type="ARBA" id="ARBA00022515"/>
    </source>
</evidence>
<dbReference type="GO" id="GO:0046872">
    <property type="term" value="F:metal ion binding"/>
    <property type="evidence" value="ECO:0007669"/>
    <property type="project" value="UniProtKB-KW"/>
</dbReference>
<dbReference type="OrthoDB" id="421393at2759"/>
<organism evidence="9 10">
    <name type="scientific">Entamoeba invadens IP1</name>
    <dbReference type="NCBI Taxonomy" id="370355"/>
    <lineage>
        <taxon>Eukaryota</taxon>
        <taxon>Amoebozoa</taxon>
        <taxon>Evosea</taxon>
        <taxon>Archamoebae</taxon>
        <taxon>Mastigamoebida</taxon>
        <taxon>Entamoebidae</taxon>
        <taxon>Entamoeba</taxon>
    </lineage>
</organism>
<dbReference type="PANTHER" id="PTHR10537">
    <property type="entry name" value="DNA PRIMASE LARGE SUBUNIT"/>
    <property type="match status" value="1"/>
</dbReference>
<evidence type="ECO:0000256" key="5">
    <source>
        <dbReference type="ARBA" id="ARBA00022723"/>
    </source>
</evidence>
<dbReference type="GO" id="GO:0051539">
    <property type="term" value="F:4 iron, 4 sulfur cluster binding"/>
    <property type="evidence" value="ECO:0007669"/>
    <property type="project" value="UniProtKB-KW"/>
</dbReference>
<sequence>MVERGIPTQQPLQFIQTQKDLTPEIFKTYFIPYTTYNKELFVKTLKMVSVGDYYKAIEKRSTLYFKIISMYKVPLNIDELIQLNFSHEIVELICNQIPQKTPNDLNLDYLSFWYFYLALGTRHDVFFTIEVIIYFHRLFLFPPYVLCQLLPPVKYIQEIPPRVVIDIFQYEHFACLLPLHLYQVLHGNLIVPVTLLVQPCLVHFAKNFTKNSGLCERLSFDFFPLSLVDPLIHLLPRKEAPKFQTASQKRTINDVLQNLPPCIYLIHAKASHGEQMKYDARRQIVVFFKNAGVELNEAMEYMRARLDVMRGKEKKQLEYFVEHCYGMRGNHIDFKPDLCKNLMSQSMCIGGLHGCILCKRQYNNEFRKKSLESYLEYIGVEMSDKEMVELLQMEECSACAQLLNMSSRGVGDIEEINSPNLFCEYKISKKV</sequence>
<evidence type="ECO:0000256" key="1">
    <source>
        <dbReference type="ARBA" id="ARBA00001966"/>
    </source>
</evidence>
<dbReference type="RefSeq" id="XP_004258785.1">
    <property type="nucleotide sequence ID" value="XM_004258737.1"/>
</dbReference>
<dbReference type="EMBL" id="KB206398">
    <property type="protein sequence ID" value="ELP92014.1"/>
    <property type="molecule type" value="Genomic_DNA"/>
</dbReference>
<keyword evidence="5" id="KW-0479">Metal-binding</keyword>